<protein>
    <recommendedName>
        <fullName evidence="5">Glycoside hydrolase family 88 protein</fullName>
    </recommendedName>
</protein>
<keyword evidence="2" id="KW-0732">Signal</keyword>
<dbReference type="InterPro" id="IPR008928">
    <property type="entry name" value="6-hairpin_glycosidase_sf"/>
</dbReference>
<dbReference type="InterPro" id="IPR052043">
    <property type="entry name" value="PolySaccharide_Degr_Enz"/>
</dbReference>
<evidence type="ECO:0000256" key="1">
    <source>
        <dbReference type="ARBA" id="ARBA00022801"/>
    </source>
</evidence>
<evidence type="ECO:0000256" key="2">
    <source>
        <dbReference type="SAM" id="SignalP"/>
    </source>
</evidence>
<feature type="signal peptide" evidence="2">
    <location>
        <begin position="1"/>
        <end position="19"/>
    </location>
</feature>
<dbReference type="RefSeq" id="WP_154288224.1">
    <property type="nucleotide sequence ID" value="NZ_WKJI01000003.1"/>
</dbReference>
<gene>
    <name evidence="3" type="ORF">GJJ64_13105</name>
</gene>
<accession>A0A7K0FS66</accession>
<dbReference type="Gene3D" id="1.50.10.10">
    <property type="match status" value="1"/>
</dbReference>
<dbReference type="SUPFAM" id="SSF48208">
    <property type="entry name" value="Six-hairpin glycosidases"/>
    <property type="match status" value="1"/>
</dbReference>
<dbReference type="GO" id="GO:0005975">
    <property type="term" value="P:carbohydrate metabolic process"/>
    <property type="evidence" value="ECO:0007669"/>
    <property type="project" value="InterPro"/>
</dbReference>
<evidence type="ECO:0000313" key="4">
    <source>
        <dbReference type="Proteomes" id="UP000462931"/>
    </source>
</evidence>
<proteinExistence type="predicted"/>
<dbReference type="InterPro" id="IPR012341">
    <property type="entry name" value="6hp_glycosidase-like_sf"/>
</dbReference>
<dbReference type="PANTHER" id="PTHR33886:SF8">
    <property type="entry name" value="UNSATURATED RHAMNOGALACTURONAN HYDROLASE (EUROFUNG)"/>
    <property type="match status" value="1"/>
</dbReference>
<dbReference type="EMBL" id="WKJI01000003">
    <property type="protein sequence ID" value="MRX48130.1"/>
    <property type="molecule type" value="Genomic_DNA"/>
</dbReference>
<keyword evidence="4" id="KW-1185">Reference proteome</keyword>
<evidence type="ECO:0008006" key="5">
    <source>
        <dbReference type="Google" id="ProtNLM"/>
    </source>
</evidence>
<dbReference type="PANTHER" id="PTHR33886">
    <property type="entry name" value="UNSATURATED RHAMNOGALACTURONAN HYDROLASE (EUROFUNG)"/>
    <property type="match status" value="1"/>
</dbReference>
<dbReference type="InterPro" id="IPR010905">
    <property type="entry name" value="Glyco_hydro_88"/>
</dbReference>
<dbReference type="AlphaFoldDB" id="A0A7K0FS66"/>
<dbReference type="GO" id="GO:0016787">
    <property type="term" value="F:hydrolase activity"/>
    <property type="evidence" value="ECO:0007669"/>
    <property type="project" value="UniProtKB-KW"/>
</dbReference>
<name>A0A7K0FS66_9SPHI</name>
<evidence type="ECO:0000313" key="3">
    <source>
        <dbReference type="EMBL" id="MRX48130.1"/>
    </source>
</evidence>
<reference evidence="3 4" key="1">
    <citation type="submission" date="2019-11" db="EMBL/GenBank/DDBJ databases">
        <authorList>
            <person name="Cheng Q."/>
            <person name="Yang Z."/>
        </authorList>
    </citation>
    <scope>NUCLEOTIDE SEQUENCE [LARGE SCALE GENOMIC DNA]</scope>
    <source>
        <strain evidence="3 4">HX-22-1</strain>
    </source>
</reference>
<sequence>MNILRCITAIVFISFSVQAQSSKSVQSPIQYAKIIGDKLIRETPFKYNLSVFKNSHVFNGLQTVNFERTFASQQPAVAYAFTTLDAPQDMQLALEFEHNDGLKIWLNDEIVYQFAGDKKVKLIYDERNIELSQSCLLKLKKGKNKLLLKSETKGGEWVFLMQPPSTKGAISKANVYPGIGLKDVPYISASVTAISNWLVVGPFENPTVAGKRTGLSIAYAPEKEIEFGKMYAGLNQNITWTIPKIEILGTLINPLEWGTNYQWNYHNGGVAWAMQLLAELTGEKKYDDYATNYGDFHLNGLPFVEYQLKRLHADSSANSQIIDTKLLDFALAPSLPLIYKLRKQDNFPYQQKYKDFVDKMLNYARYEQLRYPGQQMYTRTTPEKYTTWVDDMFMGIPFLMQASQYAKDPEARKFFMDDAAQQVLEYKKQVWNPDANLYMHAKYSSKDVKLPHWSRANGWAIWAMSDVLTYLPKDHKHYNAILNQFKTHATSLARFQNKRGFWPNVLDYPSSKDEVSGTAIFTMAMARGVRNGWLDKKTFTPIVLNGWKAIQSQIEADGTVHNICMGTMCSEDVNYYLNRPFFDDDTHGLFAVLFAAIEVEKILK</sequence>
<dbReference type="Pfam" id="PF07470">
    <property type="entry name" value="Glyco_hydro_88"/>
    <property type="match status" value="1"/>
</dbReference>
<keyword evidence="1" id="KW-0378">Hydrolase</keyword>
<dbReference type="Proteomes" id="UP000462931">
    <property type="component" value="Unassembled WGS sequence"/>
</dbReference>
<organism evidence="3 4">
    <name type="scientific">Pedobacter puniceum</name>
    <dbReference type="NCBI Taxonomy" id="2666136"/>
    <lineage>
        <taxon>Bacteria</taxon>
        <taxon>Pseudomonadati</taxon>
        <taxon>Bacteroidota</taxon>
        <taxon>Sphingobacteriia</taxon>
        <taxon>Sphingobacteriales</taxon>
        <taxon>Sphingobacteriaceae</taxon>
        <taxon>Pedobacter</taxon>
    </lineage>
</organism>
<feature type="chain" id="PRO_5029557287" description="Glycoside hydrolase family 88 protein" evidence="2">
    <location>
        <begin position="20"/>
        <end position="604"/>
    </location>
</feature>
<comment type="caution">
    <text evidence="3">The sequence shown here is derived from an EMBL/GenBank/DDBJ whole genome shotgun (WGS) entry which is preliminary data.</text>
</comment>